<dbReference type="AlphaFoldDB" id="A0A1J4KU04"/>
<sequence>MQSSEEACLTSLVQTSGIIRVILITIQNIRLEIVVHTLDAIYSLVDHLQAAVTTSKAGTTELDYSSILGNSTKKGNPNFRFCYRGKFLVPAFSFAFYGILDGDVIYVAPPHRESLVNSENRLMQKANSWRVDESRPIQISTDPSIPKAKKSQIFHYLVNRITPNRARVIAKIADNRINMQERRNHQYLKMCARFQESSQAGGYEFNQASHESVHEEPNSLASKLELNGHSNFHSNYSSENVIKNGDGQSAQPVKSDTLIIESTEPGQSELPVFWKEEGEKHDIVMKSVVIVALSPPVQ</sequence>
<keyword evidence="2" id="KW-1185">Reference proteome</keyword>
<dbReference type="GeneID" id="94825749"/>
<dbReference type="Proteomes" id="UP000179807">
    <property type="component" value="Unassembled WGS sequence"/>
</dbReference>
<accession>A0A1J4KU04</accession>
<dbReference type="RefSeq" id="XP_068367883.1">
    <property type="nucleotide sequence ID" value="XM_068491045.1"/>
</dbReference>
<protein>
    <submittedName>
        <fullName evidence="1">Uncharacterized protein</fullName>
    </submittedName>
</protein>
<evidence type="ECO:0000313" key="1">
    <source>
        <dbReference type="EMBL" id="OHT14747.1"/>
    </source>
</evidence>
<dbReference type="VEuPathDB" id="TrichDB:TRFO_03019"/>
<organism evidence="1 2">
    <name type="scientific">Tritrichomonas foetus</name>
    <dbReference type="NCBI Taxonomy" id="1144522"/>
    <lineage>
        <taxon>Eukaryota</taxon>
        <taxon>Metamonada</taxon>
        <taxon>Parabasalia</taxon>
        <taxon>Tritrichomonadida</taxon>
        <taxon>Tritrichomonadidae</taxon>
        <taxon>Tritrichomonas</taxon>
    </lineage>
</organism>
<evidence type="ECO:0000313" key="2">
    <source>
        <dbReference type="Proteomes" id="UP000179807"/>
    </source>
</evidence>
<proteinExistence type="predicted"/>
<dbReference type="EMBL" id="MLAK01000325">
    <property type="protein sequence ID" value="OHT14747.1"/>
    <property type="molecule type" value="Genomic_DNA"/>
</dbReference>
<reference evidence="1" key="1">
    <citation type="submission" date="2016-10" db="EMBL/GenBank/DDBJ databases">
        <authorList>
            <person name="Benchimol M."/>
            <person name="Almeida L.G."/>
            <person name="Vasconcelos A.T."/>
            <person name="Perreira-Neves A."/>
            <person name="Rosa I.A."/>
            <person name="Tasca T."/>
            <person name="Bogo M.R."/>
            <person name="de Souza W."/>
        </authorList>
    </citation>
    <scope>NUCLEOTIDE SEQUENCE [LARGE SCALE GENOMIC DNA]</scope>
    <source>
        <strain evidence="1">K</strain>
    </source>
</reference>
<name>A0A1J4KU04_9EUKA</name>
<comment type="caution">
    <text evidence="1">The sequence shown here is derived from an EMBL/GenBank/DDBJ whole genome shotgun (WGS) entry which is preliminary data.</text>
</comment>
<gene>
    <name evidence="1" type="ORF">TRFO_03019</name>
</gene>